<dbReference type="AlphaFoldDB" id="A0A480AU02"/>
<proteinExistence type="predicted"/>
<name>A0A480AU02_9BURK</name>
<dbReference type="EMBL" id="BJCL01000009">
    <property type="protein sequence ID" value="GCL64340.1"/>
    <property type="molecule type" value="Genomic_DNA"/>
</dbReference>
<comment type="caution">
    <text evidence="1">The sequence shown here is derived from an EMBL/GenBank/DDBJ whole genome shotgun (WGS) entry which is preliminary data.</text>
</comment>
<dbReference type="RefSeq" id="WP_137734075.1">
    <property type="nucleotide sequence ID" value="NZ_BJCL01000009.1"/>
</dbReference>
<keyword evidence="2" id="KW-1185">Reference proteome</keyword>
<accession>A0A480AU02</accession>
<sequence>MSASKYFELLQWHDASASKPDAELTVNVWSTQDALLTAHWDDERGAWIDCAHGGLITDVTHWADPKGPIDGLAIAPADVSVDQVRGALLNALELLAGWVAWKSPKRHLREHLASIEALAKAGGVKQ</sequence>
<organism evidence="1 2">
    <name type="scientific">Pseudaquabacterium pictum</name>
    <dbReference type="NCBI Taxonomy" id="2315236"/>
    <lineage>
        <taxon>Bacteria</taxon>
        <taxon>Pseudomonadati</taxon>
        <taxon>Pseudomonadota</taxon>
        <taxon>Betaproteobacteria</taxon>
        <taxon>Burkholderiales</taxon>
        <taxon>Sphaerotilaceae</taxon>
        <taxon>Pseudaquabacterium</taxon>
    </lineage>
</organism>
<reference evidence="2" key="1">
    <citation type="submission" date="2019-03" db="EMBL/GenBank/DDBJ databases">
        <title>Aquabacterium pictum sp.nov., the first bacteriochlorophyll a-containing freshwater bacterium in the genus Aquabacterium of the class Betaproteobacteria.</title>
        <authorList>
            <person name="Hirose S."/>
            <person name="Tank M."/>
            <person name="Hara E."/>
            <person name="Tamaki H."/>
            <person name="Takaichi S."/>
            <person name="Haruta S."/>
            <person name="Hanada S."/>
        </authorList>
    </citation>
    <scope>NUCLEOTIDE SEQUENCE [LARGE SCALE GENOMIC DNA]</scope>
    <source>
        <strain evidence="2">W35</strain>
    </source>
</reference>
<evidence type="ECO:0000313" key="2">
    <source>
        <dbReference type="Proteomes" id="UP000301751"/>
    </source>
</evidence>
<gene>
    <name evidence="1" type="ORF">AQPW35_34210</name>
</gene>
<dbReference type="Proteomes" id="UP000301751">
    <property type="component" value="Unassembled WGS sequence"/>
</dbReference>
<protein>
    <submittedName>
        <fullName evidence="1">Uncharacterized protein</fullName>
    </submittedName>
</protein>
<evidence type="ECO:0000313" key="1">
    <source>
        <dbReference type="EMBL" id="GCL64340.1"/>
    </source>
</evidence>